<dbReference type="Proteomes" id="UP001066276">
    <property type="component" value="Chromosome 4_2"/>
</dbReference>
<name>A0AAV7SC22_PLEWA</name>
<dbReference type="AlphaFoldDB" id="A0AAV7SC22"/>
<evidence type="ECO:0000256" key="1">
    <source>
        <dbReference type="SAM" id="MobiDB-lite"/>
    </source>
</evidence>
<keyword evidence="3" id="KW-1185">Reference proteome</keyword>
<accession>A0AAV7SC22</accession>
<dbReference type="EMBL" id="JANPWB010000008">
    <property type="protein sequence ID" value="KAJ1162494.1"/>
    <property type="molecule type" value="Genomic_DNA"/>
</dbReference>
<proteinExistence type="predicted"/>
<feature type="region of interest" description="Disordered" evidence="1">
    <location>
        <begin position="134"/>
        <end position="179"/>
    </location>
</feature>
<gene>
    <name evidence="2" type="ORF">NDU88_002962</name>
</gene>
<reference evidence="2" key="1">
    <citation type="journal article" date="2022" name="bioRxiv">
        <title>Sequencing and chromosome-scale assembly of the giantPleurodeles waltlgenome.</title>
        <authorList>
            <person name="Brown T."/>
            <person name="Elewa A."/>
            <person name="Iarovenko S."/>
            <person name="Subramanian E."/>
            <person name="Araus A.J."/>
            <person name="Petzold A."/>
            <person name="Susuki M."/>
            <person name="Suzuki K.-i.T."/>
            <person name="Hayashi T."/>
            <person name="Toyoda A."/>
            <person name="Oliveira C."/>
            <person name="Osipova E."/>
            <person name="Leigh N.D."/>
            <person name="Simon A."/>
            <person name="Yun M.H."/>
        </authorList>
    </citation>
    <scope>NUCLEOTIDE SEQUENCE</scope>
    <source>
        <strain evidence="2">20211129_DDA</strain>
        <tissue evidence="2">Liver</tissue>
    </source>
</reference>
<evidence type="ECO:0000313" key="3">
    <source>
        <dbReference type="Proteomes" id="UP001066276"/>
    </source>
</evidence>
<sequence length="179" mass="19957">MRGRGISARSSLRCIWSWQRHSWDAMALTWGREGATSSAAFLKTTSCTAAHFNAPACAVHPRAELPVPCQRSDSPAASRGFLTPPCDPGSAASRSPFHCRESRARFRVTSSRYQPTFWRGWKLFCSERYRGESSVEKPTERRVRGKQGLGGTPPGREESRPTLFDHPLPTSLKGEHRSL</sequence>
<organism evidence="2 3">
    <name type="scientific">Pleurodeles waltl</name>
    <name type="common">Iberian ribbed newt</name>
    <dbReference type="NCBI Taxonomy" id="8319"/>
    <lineage>
        <taxon>Eukaryota</taxon>
        <taxon>Metazoa</taxon>
        <taxon>Chordata</taxon>
        <taxon>Craniata</taxon>
        <taxon>Vertebrata</taxon>
        <taxon>Euteleostomi</taxon>
        <taxon>Amphibia</taxon>
        <taxon>Batrachia</taxon>
        <taxon>Caudata</taxon>
        <taxon>Salamandroidea</taxon>
        <taxon>Salamandridae</taxon>
        <taxon>Pleurodelinae</taxon>
        <taxon>Pleurodeles</taxon>
    </lineage>
</organism>
<protein>
    <submittedName>
        <fullName evidence="2">Uncharacterized protein</fullName>
    </submittedName>
</protein>
<comment type="caution">
    <text evidence="2">The sequence shown here is derived from an EMBL/GenBank/DDBJ whole genome shotgun (WGS) entry which is preliminary data.</text>
</comment>
<evidence type="ECO:0000313" key="2">
    <source>
        <dbReference type="EMBL" id="KAJ1162494.1"/>
    </source>
</evidence>